<name>A0A366CXK2_9GAMM</name>
<dbReference type="Proteomes" id="UP000252086">
    <property type="component" value="Unassembled WGS sequence"/>
</dbReference>
<protein>
    <recommendedName>
        <fullName evidence="1">HTH cro/C1-type domain-containing protein</fullName>
    </recommendedName>
</protein>
<dbReference type="InterPro" id="IPR010982">
    <property type="entry name" value="Lambda_DNA-bd_dom_sf"/>
</dbReference>
<accession>A0A366CXK2</accession>
<feature type="domain" description="HTH cro/C1-type" evidence="1">
    <location>
        <begin position="36"/>
        <end position="80"/>
    </location>
</feature>
<keyword evidence="3" id="KW-1185">Reference proteome</keyword>
<reference evidence="2 3" key="1">
    <citation type="submission" date="2018-06" db="EMBL/GenBank/DDBJ databases">
        <title>Genomic Encyclopedia of Type Strains, Phase III (KMG-III): the genomes of soil and plant-associated and newly described type strains.</title>
        <authorList>
            <person name="Whitman W."/>
        </authorList>
    </citation>
    <scope>NUCLEOTIDE SEQUENCE [LARGE SCALE GENOMIC DNA]</scope>
    <source>
        <strain evidence="2 3">CECT 7732</strain>
    </source>
</reference>
<evidence type="ECO:0000313" key="3">
    <source>
        <dbReference type="Proteomes" id="UP000252086"/>
    </source>
</evidence>
<organism evidence="2 3">
    <name type="scientific">Marinomonas aquiplantarum</name>
    <dbReference type="NCBI Taxonomy" id="491951"/>
    <lineage>
        <taxon>Bacteria</taxon>
        <taxon>Pseudomonadati</taxon>
        <taxon>Pseudomonadota</taxon>
        <taxon>Gammaproteobacteria</taxon>
        <taxon>Oceanospirillales</taxon>
        <taxon>Oceanospirillaceae</taxon>
        <taxon>Marinomonas</taxon>
    </lineage>
</organism>
<evidence type="ECO:0000313" key="2">
    <source>
        <dbReference type="EMBL" id="RBO81949.1"/>
    </source>
</evidence>
<evidence type="ECO:0000259" key="1">
    <source>
        <dbReference type="PROSITE" id="PS50943"/>
    </source>
</evidence>
<dbReference type="SUPFAM" id="SSF47413">
    <property type="entry name" value="lambda repressor-like DNA-binding domains"/>
    <property type="match status" value="1"/>
</dbReference>
<gene>
    <name evidence="2" type="ORF">DFP76_10792</name>
</gene>
<dbReference type="GO" id="GO:0003677">
    <property type="term" value="F:DNA binding"/>
    <property type="evidence" value="ECO:0007669"/>
    <property type="project" value="InterPro"/>
</dbReference>
<dbReference type="AlphaFoldDB" id="A0A366CXK2"/>
<sequence>MVVSTLTVLIRVLAREVCVSEDLAKNLQLLCSYYKSVAEVCRRLNINRPQFNRYLNATTMPSKNTLRRIGEFFGVEVEEMMLPQPQFSQLVQSRPIRQSTAQTSLTPEQKHINQLNESGQSGLSKYCGYYYEYYMSMACPGQVLRTLVDIRSQGDKTYYQRTERLNPDGVSKAFHGVYSGMVQLLSDRLFLMDYEQETHVEMTQTILYPSFQNRVVRLTGLRLGVSGSGERAPCCARVVYEYLGKSIQKKQVLSRCGLFELDSSEIEQSIVSAIRNDMKEGDWHFRAKF</sequence>
<dbReference type="PROSITE" id="PS50943">
    <property type="entry name" value="HTH_CROC1"/>
    <property type="match status" value="1"/>
</dbReference>
<dbReference type="EMBL" id="QNRF01000007">
    <property type="protein sequence ID" value="RBO81949.1"/>
    <property type="molecule type" value="Genomic_DNA"/>
</dbReference>
<dbReference type="CDD" id="cd00093">
    <property type="entry name" value="HTH_XRE"/>
    <property type="match status" value="1"/>
</dbReference>
<dbReference type="Gene3D" id="1.10.260.40">
    <property type="entry name" value="lambda repressor-like DNA-binding domains"/>
    <property type="match status" value="1"/>
</dbReference>
<comment type="caution">
    <text evidence="2">The sequence shown here is derived from an EMBL/GenBank/DDBJ whole genome shotgun (WGS) entry which is preliminary data.</text>
</comment>
<proteinExistence type="predicted"/>
<dbReference type="InterPro" id="IPR001387">
    <property type="entry name" value="Cro/C1-type_HTH"/>
</dbReference>